<evidence type="ECO:0000256" key="1">
    <source>
        <dbReference type="SAM" id="MobiDB-lite"/>
    </source>
</evidence>
<dbReference type="EMBL" id="ADAS02000006">
    <property type="protein sequence ID" value="OAV98545.1"/>
    <property type="molecule type" value="Genomic_DNA"/>
</dbReference>
<evidence type="ECO:0000313" key="2">
    <source>
        <dbReference type="EMBL" id="OAV98545.1"/>
    </source>
</evidence>
<name>A0A180H0F0_PUCT1</name>
<evidence type="ECO:0000313" key="3">
    <source>
        <dbReference type="EnsemblFungi" id="PTTG_25586-t43_1-p1"/>
    </source>
</evidence>
<feature type="region of interest" description="Disordered" evidence="1">
    <location>
        <begin position="1"/>
        <end position="58"/>
    </location>
</feature>
<reference evidence="2" key="2">
    <citation type="submission" date="2016-05" db="EMBL/GenBank/DDBJ databases">
        <title>Comparative analysis highlights variable genome content of wheat rusts and divergence of the mating loci.</title>
        <authorList>
            <person name="Cuomo C.A."/>
            <person name="Bakkeren G."/>
            <person name="Szabo L."/>
            <person name="Khalil H."/>
            <person name="Joly D."/>
            <person name="Goldberg J."/>
            <person name="Young S."/>
            <person name="Zeng Q."/>
            <person name="Fellers J."/>
        </authorList>
    </citation>
    <scope>NUCLEOTIDE SEQUENCE [LARGE SCALE GENOMIC DNA]</scope>
    <source>
        <strain evidence="2">1-1 BBBD Race 1</strain>
    </source>
</reference>
<dbReference type="Proteomes" id="UP000005240">
    <property type="component" value="Unassembled WGS sequence"/>
</dbReference>
<accession>A0A180H0F0</accession>
<proteinExistence type="predicted"/>
<protein>
    <submittedName>
        <fullName evidence="2 3">Uncharacterized protein</fullName>
    </submittedName>
</protein>
<dbReference type="EnsemblFungi" id="PTTG_25586-t43_1">
    <property type="protein sequence ID" value="PTTG_25586-t43_1-p1"/>
    <property type="gene ID" value="PTTG_25586"/>
</dbReference>
<organism evidence="2">
    <name type="scientific">Puccinia triticina (isolate 1-1 / race 1 (BBBD))</name>
    <name type="common">Brown leaf rust fungus</name>
    <dbReference type="NCBI Taxonomy" id="630390"/>
    <lineage>
        <taxon>Eukaryota</taxon>
        <taxon>Fungi</taxon>
        <taxon>Dikarya</taxon>
        <taxon>Basidiomycota</taxon>
        <taxon>Pucciniomycotina</taxon>
        <taxon>Pucciniomycetes</taxon>
        <taxon>Pucciniales</taxon>
        <taxon>Pucciniaceae</taxon>
        <taxon>Puccinia</taxon>
    </lineage>
</organism>
<evidence type="ECO:0000313" key="4">
    <source>
        <dbReference type="Proteomes" id="UP000005240"/>
    </source>
</evidence>
<reference evidence="3" key="4">
    <citation type="submission" date="2025-05" db="UniProtKB">
        <authorList>
            <consortium name="EnsemblFungi"/>
        </authorList>
    </citation>
    <scope>IDENTIFICATION</scope>
    <source>
        <strain evidence="3">isolate 1-1 / race 1 (BBBD)</strain>
    </source>
</reference>
<sequence length="85" mass="9358">MLGSNSAADKGTTYPSKKNKLMDNPSHKRLAERITASAKDNVGKDQTKTNSTQRAGEPIDDAERLLCQLAKLNWPDKSKILSCVR</sequence>
<gene>
    <name evidence="2" type="ORF">PTTG_25586</name>
</gene>
<dbReference type="VEuPathDB" id="FungiDB:PTTG_25586"/>
<reference evidence="2" key="1">
    <citation type="submission" date="2009-11" db="EMBL/GenBank/DDBJ databases">
        <authorList>
            <consortium name="The Broad Institute Genome Sequencing Platform"/>
            <person name="Ward D."/>
            <person name="Feldgarden M."/>
            <person name="Earl A."/>
            <person name="Young S.K."/>
            <person name="Zeng Q."/>
            <person name="Koehrsen M."/>
            <person name="Alvarado L."/>
            <person name="Berlin A."/>
            <person name="Bochicchio J."/>
            <person name="Borenstein D."/>
            <person name="Chapman S.B."/>
            <person name="Chen Z."/>
            <person name="Engels R."/>
            <person name="Freedman E."/>
            <person name="Gellesch M."/>
            <person name="Goldberg J."/>
            <person name="Griggs A."/>
            <person name="Gujja S."/>
            <person name="Heilman E."/>
            <person name="Heiman D."/>
            <person name="Hepburn T."/>
            <person name="Howarth C."/>
            <person name="Jen D."/>
            <person name="Larson L."/>
            <person name="Lewis B."/>
            <person name="Mehta T."/>
            <person name="Park D."/>
            <person name="Pearson M."/>
            <person name="Roberts A."/>
            <person name="Saif S."/>
            <person name="Shea T."/>
            <person name="Shenoy N."/>
            <person name="Sisk P."/>
            <person name="Stolte C."/>
            <person name="Sykes S."/>
            <person name="Thomson T."/>
            <person name="Walk T."/>
            <person name="White J."/>
            <person name="Yandava C."/>
            <person name="Izard J."/>
            <person name="Baranova O.V."/>
            <person name="Blanton J.M."/>
            <person name="Tanner A.C."/>
            <person name="Dewhirst F.E."/>
            <person name="Haas B."/>
            <person name="Nusbaum C."/>
            <person name="Birren B."/>
        </authorList>
    </citation>
    <scope>NUCLEOTIDE SEQUENCE [LARGE SCALE GENOMIC DNA]</scope>
    <source>
        <strain evidence="2">1-1 BBBD Race 1</strain>
    </source>
</reference>
<reference evidence="3 4" key="3">
    <citation type="journal article" date="2017" name="G3 (Bethesda)">
        <title>Comparative analysis highlights variable genome content of wheat rusts and divergence of the mating loci.</title>
        <authorList>
            <person name="Cuomo C.A."/>
            <person name="Bakkeren G."/>
            <person name="Khalil H.B."/>
            <person name="Panwar V."/>
            <person name="Joly D."/>
            <person name="Linning R."/>
            <person name="Sakthikumar S."/>
            <person name="Song X."/>
            <person name="Adiconis X."/>
            <person name="Fan L."/>
            <person name="Goldberg J.M."/>
            <person name="Levin J.Z."/>
            <person name="Young S."/>
            <person name="Zeng Q."/>
            <person name="Anikster Y."/>
            <person name="Bruce M."/>
            <person name="Wang M."/>
            <person name="Yin C."/>
            <person name="McCallum B."/>
            <person name="Szabo L.J."/>
            <person name="Hulbert S."/>
            <person name="Chen X."/>
            <person name="Fellers J.P."/>
        </authorList>
    </citation>
    <scope>NUCLEOTIDE SEQUENCE</scope>
    <source>
        <strain evidence="4">Isolate 1-1 / race 1 (BBBD)</strain>
        <strain evidence="3">isolate 1-1 / race 1 (BBBD)</strain>
    </source>
</reference>
<dbReference type="AlphaFoldDB" id="A0A180H0F0"/>
<keyword evidence="4" id="KW-1185">Reference proteome</keyword>